<feature type="domain" description="Methyltransferase type 12" evidence="1">
    <location>
        <begin position="151"/>
        <end position="246"/>
    </location>
</feature>
<evidence type="ECO:0000313" key="3">
    <source>
        <dbReference type="Proteomes" id="UP001596152"/>
    </source>
</evidence>
<dbReference type="InterPro" id="IPR013217">
    <property type="entry name" value="Methyltransf_12"/>
</dbReference>
<proteinExistence type="predicted"/>
<evidence type="ECO:0000259" key="1">
    <source>
        <dbReference type="Pfam" id="PF08242"/>
    </source>
</evidence>
<keyword evidence="2" id="KW-0808">Transferase</keyword>
<dbReference type="CDD" id="cd02440">
    <property type="entry name" value="AdoMet_MTases"/>
    <property type="match status" value="1"/>
</dbReference>
<name>A0ABW0FSU8_9CAUL</name>
<dbReference type="GO" id="GO:0032259">
    <property type="term" value="P:methylation"/>
    <property type="evidence" value="ECO:0007669"/>
    <property type="project" value="UniProtKB-KW"/>
</dbReference>
<dbReference type="Pfam" id="PF08242">
    <property type="entry name" value="Methyltransf_12"/>
    <property type="match status" value="1"/>
</dbReference>
<gene>
    <name evidence="2" type="ORF">ACFPIE_07595</name>
</gene>
<dbReference type="PANTHER" id="PTHR43861">
    <property type="entry name" value="TRANS-ACONITATE 2-METHYLTRANSFERASE-RELATED"/>
    <property type="match status" value="1"/>
</dbReference>
<dbReference type="EC" id="2.1.1.64" evidence="2"/>
<protein>
    <submittedName>
        <fullName evidence="2">Class I SAM-dependent methyltransferase</fullName>
        <ecNumber evidence="2">2.1.1.222</ecNumber>
        <ecNumber evidence="2">2.1.1.64</ecNumber>
    </submittedName>
</protein>
<keyword evidence="3" id="KW-1185">Reference proteome</keyword>
<comment type="caution">
    <text evidence="2">The sequence shown here is derived from an EMBL/GenBank/DDBJ whole genome shotgun (WGS) entry which is preliminary data.</text>
</comment>
<dbReference type="GO" id="GO:0061542">
    <property type="term" value="F:3-demethylubiquinol 3-O-methyltransferase activity"/>
    <property type="evidence" value="ECO:0007669"/>
    <property type="project" value="UniProtKB-EC"/>
</dbReference>
<dbReference type="EC" id="2.1.1.222" evidence="2"/>
<dbReference type="InterPro" id="IPR029063">
    <property type="entry name" value="SAM-dependent_MTases_sf"/>
</dbReference>
<organism evidence="2 3">
    <name type="scientific">Brevundimonas staleyi</name>
    <dbReference type="NCBI Taxonomy" id="74326"/>
    <lineage>
        <taxon>Bacteria</taxon>
        <taxon>Pseudomonadati</taxon>
        <taxon>Pseudomonadota</taxon>
        <taxon>Alphaproteobacteria</taxon>
        <taxon>Caulobacterales</taxon>
        <taxon>Caulobacteraceae</taxon>
        <taxon>Brevundimonas</taxon>
    </lineage>
</organism>
<dbReference type="EMBL" id="JBHSLF010000014">
    <property type="protein sequence ID" value="MFC5343772.1"/>
    <property type="molecule type" value="Genomic_DNA"/>
</dbReference>
<accession>A0ABW0FSU8</accession>
<keyword evidence="2" id="KW-0489">Methyltransferase</keyword>
<sequence>MISAEEVVQGYNLILGRNPESEAVIEGHRSHADRLTLWRVLASSEEFAAGSPAEAAAQVIQARTLFDGPWPIQHEANPEQLAAMTARIERAWSRLGEEDPYWSVLTADRYRGETVEAAVLEEFWASGRRHAGLVDVFERRTGRVPTRGVCLEIGCGVGRVTGPLAERFDEVIALDISPGNLAICERRMADLGLDHVDCRRIAGLDDFDRLPEADFVFSTHVLQHNPPPVQRSILRSVLTKIRPGGAILFQVPTDVPGYSFDIDAYLHSPEMGLEMHALPRAVVLADIREAGLELLDVTPDPFTGVAGSMTFYAGRP</sequence>
<dbReference type="SUPFAM" id="SSF53335">
    <property type="entry name" value="S-adenosyl-L-methionine-dependent methyltransferases"/>
    <property type="match status" value="1"/>
</dbReference>
<dbReference type="RefSeq" id="WP_374035991.1">
    <property type="nucleotide sequence ID" value="NZ_CP169082.1"/>
</dbReference>
<evidence type="ECO:0000313" key="2">
    <source>
        <dbReference type="EMBL" id="MFC5343772.1"/>
    </source>
</evidence>
<dbReference type="GO" id="GO:0102208">
    <property type="term" value="F:2-polyprenyl-6-hydroxyphenol methylase activity"/>
    <property type="evidence" value="ECO:0007669"/>
    <property type="project" value="UniProtKB-EC"/>
</dbReference>
<dbReference type="Gene3D" id="3.40.50.150">
    <property type="entry name" value="Vaccinia Virus protein VP39"/>
    <property type="match status" value="1"/>
</dbReference>
<dbReference type="Proteomes" id="UP001596152">
    <property type="component" value="Unassembled WGS sequence"/>
</dbReference>
<reference evidence="3" key="1">
    <citation type="journal article" date="2019" name="Int. J. Syst. Evol. Microbiol.">
        <title>The Global Catalogue of Microorganisms (GCM) 10K type strain sequencing project: providing services to taxonomists for standard genome sequencing and annotation.</title>
        <authorList>
            <consortium name="The Broad Institute Genomics Platform"/>
            <consortium name="The Broad Institute Genome Sequencing Center for Infectious Disease"/>
            <person name="Wu L."/>
            <person name="Ma J."/>
        </authorList>
    </citation>
    <scope>NUCLEOTIDE SEQUENCE [LARGE SCALE GENOMIC DNA]</scope>
    <source>
        <strain evidence="3">JCM 12125</strain>
    </source>
</reference>